<keyword evidence="1" id="KW-0677">Repeat</keyword>
<dbReference type="PROSITE" id="PS51375">
    <property type="entry name" value="PPR"/>
    <property type="match status" value="3"/>
</dbReference>
<sequence length="713" mass="78860">MHIGSGSCYDISHPTRPHPKVTKLISLFFFTLVPRHRRRLQLQAMPLRTRSLLSFARSIVAVVIPKIATRASFSSALLELDGSYYAGVFSCNRTIDKLIKCGRLHSAVEIFEAMSVRDVVSWNLVIAGHARYGFPELALDLFKEMVSRGLRESSSTCSSVLGICSGAGFYREGLQVHCRVVLLGFNVNLFVGSALIDLYLQASYLNPAMRLFDELPGRSLATWNLVLRGFSQLSRSYEVLGFYLKMKSDVGVRPNGVTFCYLIYACGVGRLLDEGKQLHCQVIKGGWLQSNLFVANALVDFYSACGSLTDTRKSFEIIPVEDVLSWNSVVSVYADNGLLHEALEFFARMQCWGKNPSIRSFVAFLNAAIESKTLQFGEQVHCCVLKLGFDCVSIHLQSALVNMYGKCGQIESSVALFEDSPERTLECCNSLMTSLLHCGAIEDVVEMFGLMMDEGVGLDHVSFSTTLKALSSSALASLTSCALLHCCIIKSGFELDMVVSCSLIDAYSKCGHIQHACQVFKQIPAPNLICFTSLITGYARHGMGREGLKMLETMIQEGLKPDAVTFLSVLMGCSHSGLVREGQLIFESMETIHAVYPDRRHYSCMVDLLGRAGLLEEAEVLLKCSPVKGDSVMWSSLLRSCIVHRNEKVGRRAAIALLELDPDNPAVLLQASNFYSEIGDTEMSMKIREYKETSEMRKGTGYSFIESINHGYS</sequence>
<evidence type="ECO:0000313" key="3">
    <source>
        <dbReference type="EMBL" id="DAD30909.1"/>
    </source>
</evidence>
<dbReference type="PANTHER" id="PTHR47926:SF442">
    <property type="entry name" value="PUTATIVE-RELATED"/>
    <property type="match status" value="1"/>
</dbReference>
<protein>
    <submittedName>
        <fullName evidence="3">Uncharacterized protein</fullName>
    </submittedName>
</protein>
<proteinExistence type="predicted"/>
<reference evidence="3 4" key="1">
    <citation type="journal article" date="2020" name="Mol. Biol. Evol.">
        <title>Distinct Expression and Methylation Patterns for Genes with Different Fates following a Single Whole-Genome Duplication in Flowering Plants.</title>
        <authorList>
            <person name="Shi T."/>
            <person name="Rahmani R.S."/>
            <person name="Gugger P.F."/>
            <person name="Wang M."/>
            <person name="Li H."/>
            <person name="Zhang Y."/>
            <person name="Li Z."/>
            <person name="Wang Q."/>
            <person name="Van de Peer Y."/>
            <person name="Marchal K."/>
            <person name="Chen J."/>
        </authorList>
    </citation>
    <scope>NUCLEOTIDE SEQUENCE [LARGE SCALE GENOMIC DNA]</scope>
    <source>
        <tissue evidence="3">Leaf</tissue>
    </source>
</reference>
<dbReference type="Gene3D" id="1.25.40.10">
    <property type="entry name" value="Tetratricopeptide repeat domain"/>
    <property type="match status" value="4"/>
</dbReference>
<dbReference type="AlphaFoldDB" id="A0A822YI00"/>
<accession>A0A822YI00</accession>
<dbReference type="InterPro" id="IPR011990">
    <property type="entry name" value="TPR-like_helical_dom_sf"/>
</dbReference>
<dbReference type="NCBIfam" id="TIGR00756">
    <property type="entry name" value="PPR"/>
    <property type="match status" value="4"/>
</dbReference>
<dbReference type="Proteomes" id="UP000607653">
    <property type="component" value="Unassembled WGS sequence"/>
</dbReference>
<feature type="repeat" description="PPR" evidence="2">
    <location>
        <begin position="322"/>
        <end position="356"/>
    </location>
</feature>
<dbReference type="FunFam" id="1.25.40.10:FF:000090">
    <property type="entry name" value="Pentatricopeptide repeat-containing protein, chloroplastic"/>
    <property type="match status" value="1"/>
</dbReference>
<dbReference type="GO" id="GO:0009451">
    <property type="term" value="P:RNA modification"/>
    <property type="evidence" value="ECO:0007669"/>
    <property type="project" value="InterPro"/>
</dbReference>
<evidence type="ECO:0000256" key="1">
    <source>
        <dbReference type="ARBA" id="ARBA00022737"/>
    </source>
</evidence>
<dbReference type="InterPro" id="IPR002885">
    <property type="entry name" value="PPR_rpt"/>
</dbReference>
<dbReference type="PANTHER" id="PTHR47926">
    <property type="entry name" value="PENTATRICOPEPTIDE REPEAT-CONTAINING PROTEIN"/>
    <property type="match status" value="1"/>
</dbReference>
<feature type="repeat" description="PPR" evidence="2">
    <location>
        <begin position="527"/>
        <end position="561"/>
    </location>
</feature>
<feature type="repeat" description="PPR" evidence="2">
    <location>
        <begin position="118"/>
        <end position="152"/>
    </location>
</feature>
<organism evidence="3 4">
    <name type="scientific">Nelumbo nucifera</name>
    <name type="common">Sacred lotus</name>
    <dbReference type="NCBI Taxonomy" id="4432"/>
    <lineage>
        <taxon>Eukaryota</taxon>
        <taxon>Viridiplantae</taxon>
        <taxon>Streptophyta</taxon>
        <taxon>Embryophyta</taxon>
        <taxon>Tracheophyta</taxon>
        <taxon>Spermatophyta</taxon>
        <taxon>Magnoliopsida</taxon>
        <taxon>Proteales</taxon>
        <taxon>Nelumbonaceae</taxon>
        <taxon>Nelumbo</taxon>
    </lineage>
</organism>
<comment type="caution">
    <text evidence="3">The sequence shown here is derived from an EMBL/GenBank/DDBJ whole genome shotgun (WGS) entry which is preliminary data.</text>
</comment>
<dbReference type="InterPro" id="IPR046960">
    <property type="entry name" value="PPR_At4g14850-like_plant"/>
</dbReference>
<dbReference type="Pfam" id="PF13041">
    <property type="entry name" value="PPR_2"/>
    <property type="match status" value="2"/>
</dbReference>
<dbReference type="Pfam" id="PF01535">
    <property type="entry name" value="PPR"/>
    <property type="match status" value="6"/>
</dbReference>
<dbReference type="EMBL" id="DUZY01000003">
    <property type="protein sequence ID" value="DAD30909.1"/>
    <property type="molecule type" value="Genomic_DNA"/>
</dbReference>
<gene>
    <name evidence="3" type="ORF">HUJ06_009760</name>
</gene>
<evidence type="ECO:0000256" key="2">
    <source>
        <dbReference type="PROSITE-ProRule" id="PRU00708"/>
    </source>
</evidence>
<keyword evidence="4" id="KW-1185">Reference proteome</keyword>
<name>A0A822YI00_NELNU</name>
<evidence type="ECO:0000313" key="4">
    <source>
        <dbReference type="Proteomes" id="UP000607653"/>
    </source>
</evidence>
<dbReference type="GO" id="GO:0003723">
    <property type="term" value="F:RNA binding"/>
    <property type="evidence" value="ECO:0007669"/>
    <property type="project" value="InterPro"/>
</dbReference>